<evidence type="ECO:0000313" key="1">
    <source>
        <dbReference type="EMBL" id="RNA44690.1"/>
    </source>
</evidence>
<keyword evidence="2" id="KW-1185">Reference proteome</keyword>
<gene>
    <name evidence="1" type="ORF">BpHYR1_041193</name>
</gene>
<sequence>MKSQLIMASSLLEIQSKNKETNNFHIMLVKNLFAIFLDTFSSLSKFMPPTTLDVSARIAHQQIKLFEPIYLLSNLVINLDETRIETIHDTVKFENLCIYGRA</sequence>
<dbReference type="AlphaFoldDB" id="A0A3M7TA39"/>
<dbReference type="Proteomes" id="UP000276133">
    <property type="component" value="Unassembled WGS sequence"/>
</dbReference>
<name>A0A3M7TA39_BRAPC</name>
<accession>A0A3M7TA39</accession>
<comment type="caution">
    <text evidence="1">The sequence shown here is derived from an EMBL/GenBank/DDBJ whole genome shotgun (WGS) entry which is preliminary data.</text>
</comment>
<protein>
    <submittedName>
        <fullName evidence="1">Uncharacterized protein</fullName>
    </submittedName>
</protein>
<organism evidence="1 2">
    <name type="scientific">Brachionus plicatilis</name>
    <name type="common">Marine rotifer</name>
    <name type="synonym">Brachionus muelleri</name>
    <dbReference type="NCBI Taxonomy" id="10195"/>
    <lineage>
        <taxon>Eukaryota</taxon>
        <taxon>Metazoa</taxon>
        <taxon>Spiralia</taxon>
        <taxon>Gnathifera</taxon>
        <taxon>Rotifera</taxon>
        <taxon>Eurotatoria</taxon>
        <taxon>Monogononta</taxon>
        <taxon>Pseudotrocha</taxon>
        <taxon>Ploima</taxon>
        <taxon>Brachionidae</taxon>
        <taxon>Brachionus</taxon>
    </lineage>
</organism>
<reference evidence="1 2" key="1">
    <citation type="journal article" date="2018" name="Sci. Rep.">
        <title>Genomic signatures of local adaptation to the degree of environmental predictability in rotifers.</title>
        <authorList>
            <person name="Franch-Gras L."/>
            <person name="Hahn C."/>
            <person name="Garcia-Roger E.M."/>
            <person name="Carmona M.J."/>
            <person name="Serra M."/>
            <person name="Gomez A."/>
        </authorList>
    </citation>
    <scope>NUCLEOTIDE SEQUENCE [LARGE SCALE GENOMIC DNA]</scope>
    <source>
        <strain evidence="1">HYR1</strain>
    </source>
</reference>
<evidence type="ECO:0000313" key="2">
    <source>
        <dbReference type="Proteomes" id="UP000276133"/>
    </source>
</evidence>
<proteinExistence type="predicted"/>
<dbReference type="EMBL" id="REGN01000066">
    <property type="protein sequence ID" value="RNA44690.1"/>
    <property type="molecule type" value="Genomic_DNA"/>
</dbReference>